<accession>A0ABV3ZMZ3</accession>
<keyword evidence="2" id="KW-0472">Membrane</keyword>
<dbReference type="RefSeq" id="WP_369331863.1">
    <property type="nucleotide sequence ID" value="NZ_JAULBC010000008.1"/>
</dbReference>
<sequence>MAAAIPPKVSRIVDIFVSIAAAVVIVGALFKLEHWKGADMMLIVGLGTEALVFTVYGILYLMYPAIDDHQVKLAGSENLSAGNPALKSMEKMLQEADITPANLTKLSSGFQKLGSTVEKMGDIGDAVSATSEYALKTKEATTALSSVKDAYLTTANSLSAFNNASDSTKVFHDQIQVLTKNLSSLNTIYELELQESNNHLKALNQFYGKLADASNSMNGTAEDAKKAKEQIAALANNLGKLNQVYGNMLTAMQGR</sequence>
<organism evidence="4 5">
    <name type="scientific">Danxiaibacter flavus</name>
    <dbReference type="NCBI Taxonomy" id="3049108"/>
    <lineage>
        <taxon>Bacteria</taxon>
        <taxon>Pseudomonadati</taxon>
        <taxon>Bacteroidota</taxon>
        <taxon>Chitinophagia</taxon>
        <taxon>Chitinophagales</taxon>
        <taxon>Chitinophagaceae</taxon>
        <taxon>Danxiaibacter</taxon>
    </lineage>
</organism>
<protein>
    <submittedName>
        <fullName evidence="4">Gliding motility protein GldL</fullName>
    </submittedName>
</protein>
<keyword evidence="5" id="KW-1185">Reference proteome</keyword>
<reference evidence="4 5" key="1">
    <citation type="submission" date="2023-07" db="EMBL/GenBank/DDBJ databases">
        <authorList>
            <person name="Lian W.-H."/>
        </authorList>
    </citation>
    <scope>NUCLEOTIDE SEQUENCE [LARGE SCALE GENOMIC DNA]</scope>
    <source>
        <strain evidence="4 5">SYSU DXS3180</strain>
    </source>
</reference>
<evidence type="ECO:0000313" key="4">
    <source>
        <dbReference type="EMBL" id="MEX6690451.1"/>
    </source>
</evidence>
<feature type="transmembrane region" description="Helical" evidence="2">
    <location>
        <begin position="12"/>
        <end position="30"/>
    </location>
</feature>
<keyword evidence="2" id="KW-0812">Transmembrane</keyword>
<proteinExistence type="predicted"/>
<feature type="coiled-coil region" evidence="1">
    <location>
        <begin position="210"/>
        <end position="244"/>
    </location>
</feature>
<keyword evidence="1" id="KW-0175">Coiled coil</keyword>
<evidence type="ECO:0000256" key="1">
    <source>
        <dbReference type="SAM" id="Coils"/>
    </source>
</evidence>
<evidence type="ECO:0000259" key="3">
    <source>
        <dbReference type="Pfam" id="PF22827"/>
    </source>
</evidence>
<dbReference type="Proteomes" id="UP001560573">
    <property type="component" value="Unassembled WGS sequence"/>
</dbReference>
<evidence type="ECO:0000256" key="2">
    <source>
        <dbReference type="SAM" id="Phobius"/>
    </source>
</evidence>
<name>A0ABV3ZMZ3_9BACT</name>
<dbReference type="Pfam" id="PF22827">
    <property type="entry name" value="GldL_N"/>
    <property type="match status" value="1"/>
</dbReference>
<dbReference type="InterPro" id="IPR019852">
    <property type="entry name" value="Motility-assoc_prot_GldL"/>
</dbReference>
<dbReference type="InterPro" id="IPR055087">
    <property type="entry name" value="GldL-like_N"/>
</dbReference>
<feature type="transmembrane region" description="Helical" evidence="2">
    <location>
        <begin position="42"/>
        <end position="63"/>
    </location>
</feature>
<comment type="caution">
    <text evidence="4">The sequence shown here is derived from an EMBL/GenBank/DDBJ whole genome shotgun (WGS) entry which is preliminary data.</text>
</comment>
<evidence type="ECO:0000313" key="5">
    <source>
        <dbReference type="Proteomes" id="UP001560573"/>
    </source>
</evidence>
<feature type="domain" description="Gliding motility protein GldL-like N-terminal" evidence="3">
    <location>
        <begin position="16"/>
        <end position="58"/>
    </location>
</feature>
<keyword evidence="2" id="KW-1133">Transmembrane helix</keyword>
<dbReference type="EMBL" id="JAULBC010000008">
    <property type="protein sequence ID" value="MEX6690451.1"/>
    <property type="molecule type" value="Genomic_DNA"/>
</dbReference>
<gene>
    <name evidence="4" type="primary">gldL</name>
    <name evidence="4" type="ORF">QTN47_23265</name>
</gene>
<dbReference type="NCBIfam" id="TIGR03513">
    <property type="entry name" value="GldL_gliding"/>
    <property type="match status" value="1"/>
</dbReference>